<keyword evidence="4" id="KW-1185">Reference proteome</keyword>
<proteinExistence type="predicted"/>
<evidence type="ECO:0000313" key="3">
    <source>
        <dbReference type="EMBL" id="UOP05514.1"/>
    </source>
</evidence>
<feature type="compositionally biased region" description="Low complexity" evidence="1">
    <location>
        <begin position="79"/>
        <end position="100"/>
    </location>
</feature>
<reference evidence="3" key="1">
    <citation type="submission" date="2021-12" db="EMBL/GenBank/DDBJ databases">
        <authorList>
            <person name="Veyrier F.J."/>
        </authorList>
    </citation>
    <scope>NUCLEOTIDE SEQUENCE</scope>
    <source>
        <strain evidence="3">17694</strain>
    </source>
</reference>
<feature type="signal peptide" evidence="2">
    <location>
        <begin position="1"/>
        <end position="17"/>
    </location>
</feature>
<evidence type="ECO:0000256" key="2">
    <source>
        <dbReference type="SAM" id="SignalP"/>
    </source>
</evidence>
<keyword evidence="2" id="KW-0732">Signal</keyword>
<evidence type="ECO:0000313" key="4">
    <source>
        <dbReference type="Proteomes" id="UP000831534"/>
    </source>
</evidence>
<name>A0A8T9MWI4_9NEIS</name>
<sequence>MKLFVLLLIPVSVLAAAAWLASAKVGRVSAPYLYDNPADLPEQKTALLLGTVPKLADGRNNLYFDYRIGAVPPSSTVRAKSATSSQAATTAGTATTNPMP</sequence>
<reference evidence="3" key="2">
    <citation type="journal article" date="2022" name="Res Sq">
        <title>Evolution of multicellular longitudinally dividing oral cavity symbionts (Neisseriaceae).</title>
        <authorList>
            <person name="Nyongesa S."/>
            <person name="Weber P."/>
            <person name="Bernet E."/>
            <person name="Pullido F."/>
            <person name="Nieckarz M."/>
            <person name="Delaby M."/>
            <person name="Nieves C."/>
            <person name="Viehboeck T."/>
            <person name="Krause N."/>
            <person name="Rivera-Millot A."/>
            <person name="Nakamura A."/>
            <person name="Vischer N."/>
            <person name="VanNieuwenhze M."/>
            <person name="Brun Y."/>
            <person name="Cava F."/>
            <person name="Bulgheresi S."/>
            <person name="Veyrier F."/>
        </authorList>
    </citation>
    <scope>NUCLEOTIDE SEQUENCE</scope>
    <source>
        <strain evidence="3">17694</strain>
    </source>
</reference>
<organism evidence="3 4">
    <name type="scientific">Conchiformibius kuhniae</name>
    <dbReference type="NCBI Taxonomy" id="211502"/>
    <lineage>
        <taxon>Bacteria</taxon>
        <taxon>Pseudomonadati</taxon>
        <taxon>Pseudomonadota</taxon>
        <taxon>Betaproteobacteria</taxon>
        <taxon>Neisseriales</taxon>
        <taxon>Neisseriaceae</taxon>
        <taxon>Conchiformibius</taxon>
    </lineage>
</organism>
<dbReference type="Proteomes" id="UP000831534">
    <property type="component" value="Chromosome"/>
</dbReference>
<dbReference type="EMBL" id="CP091521">
    <property type="protein sequence ID" value="UOP05514.1"/>
    <property type="molecule type" value="Genomic_DNA"/>
</dbReference>
<evidence type="ECO:0000256" key="1">
    <source>
        <dbReference type="SAM" id="MobiDB-lite"/>
    </source>
</evidence>
<feature type="chain" id="PRO_5035946457" evidence="2">
    <location>
        <begin position="18"/>
        <end position="100"/>
    </location>
</feature>
<protein>
    <submittedName>
        <fullName evidence="3">Uncharacterized protein</fullName>
    </submittedName>
</protein>
<gene>
    <name evidence="3" type="ORF">LVJ77_05150</name>
</gene>
<dbReference type="AlphaFoldDB" id="A0A8T9MWI4"/>
<feature type="region of interest" description="Disordered" evidence="1">
    <location>
        <begin position="76"/>
        <end position="100"/>
    </location>
</feature>
<accession>A0A8T9MWI4</accession>